<evidence type="ECO:0000256" key="1">
    <source>
        <dbReference type="ARBA" id="ARBA00004316"/>
    </source>
</evidence>
<evidence type="ECO:0000256" key="13">
    <source>
        <dbReference type="ARBA" id="ARBA00023224"/>
    </source>
</evidence>
<reference evidence="19" key="3">
    <citation type="submission" date="2025-09" db="UniProtKB">
        <authorList>
            <consortium name="Ensembl"/>
        </authorList>
    </citation>
    <scope>IDENTIFICATION</scope>
</reference>
<dbReference type="PROSITE" id="PS50262">
    <property type="entry name" value="G_PROTEIN_RECEP_F1_2"/>
    <property type="match status" value="1"/>
</dbReference>
<feature type="transmembrane region" description="Helical" evidence="16">
    <location>
        <begin position="507"/>
        <end position="530"/>
    </location>
</feature>
<name>A0A3Q1HVS2_ANATE</name>
<evidence type="ECO:0000256" key="2">
    <source>
        <dbReference type="ARBA" id="ARBA00004651"/>
    </source>
</evidence>
<dbReference type="FunFam" id="1.20.1070.10:FF:000059">
    <property type="entry name" value="G protein-coupled receptor 37"/>
    <property type="match status" value="1"/>
</dbReference>
<dbReference type="InterPro" id="IPR000276">
    <property type="entry name" value="GPCR_Rhodpsn"/>
</dbReference>
<dbReference type="GO" id="GO:0043235">
    <property type="term" value="C:receptor complex"/>
    <property type="evidence" value="ECO:0007669"/>
    <property type="project" value="TreeGrafter"/>
</dbReference>
<keyword evidence="12" id="KW-0325">Glycoprotein</keyword>
<keyword evidence="9 16" id="KW-0472">Membrane</keyword>
<dbReference type="Ensembl" id="ENSATET00000013313.3">
    <property type="protein sequence ID" value="ENSATEP00000013097.1"/>
    <property type="gene ID" value="ENSATEG00000009169.3"/>
</dbReference>
<evidence type="ECO:0000313" key="20">
    <source>
        <dbReference type="Proteomes" id="UP000265040"/>
    </source>
</evidence>
<feature type="compositionally biased region" description="Basic residues" evidence="15">
    <location>
        <begin position="148"/>
        <end position="162"/>
    </location>
</feature>
<dbReference type="GeneTree" id="ENSGT01150000286942"/>
<dbReference type="GO" id="GO:0043410">
    <property type="term" value="P:positive regulation of MAPK cascade"/>
    <property type="evidence" value="ECO:0007669"/>
    <property type="project" value="TreeGrafter"/>
</dbReference>
<evidence type="ECO:0000256" key="4">
    <source>
        <dbReference type="ARBA" id="ARBA00022692"/>
    </source>
</evidence>
<evidence type="ECO:0000256" key="15">
    <source>
        <dbReference type="SAM" id="MobiDB-lite"/>
    </source>
</evidence>
<feature type="domain" description="G-protein coupled receptors family 1 profile" evidence="18">
    <location>
        <begin position="256"/>
        <end position="527"/>
    </location>
</feature>
<dbReference type="InterPro" id="IPR003909">
    <property type="entry name" value="GPR37_orph"/>
</dbReference>
<dbReference type="Proteomes" id="UP000265040">
    <property type="component" value="Chromosome 6"/>
</dbReference>
<feature type="chain" id="PRO_5018584702" description="G-protein coupled receptors family 1 profile domain-containing protein" evidence="17">
    <location>
        <begin position="18"/>
        <end position="597"/>
    </location>
</feature>
<sequence>MLFLFLRLLCLWLCSEAVGSQLHWRKTKTTFSPHYESTAADRNAHSRRWRTVSGEDNGGAHGVSAQASWLETVNRSPSELLGTQTSRPAVRKSGAQFGQHIRHVSQGEALRTEEKKVREPRGRECSVGEVVKHTKHGLICVPGWTTHNRQRRRRRSAKPGRTKRSDAPQNGAAWEVLPAVMAQEQEAGAPFGLNISDFDEDYSVPDFPDSTPFFPVNTRPRRKQMKNPFYPVTAESYGAYAVLITAAVIFSVGIIGNVSVMCIVCHNYYMRSISNSLLANLALWDFIVIFFCLPLVVFHELTKNWLLGDFSCRIVPYLEVASLGVTTFTLCALCIDRFRAATNVQMYYEMMENWASTTAKLAVIWVGALLLALPELLIRQLVTEDGDPPDVTPCERCVVRISTDLPDTLYVLGLTYDGARLWWYFGCYFCLPTLFTICSSLVTARKIRRAERACVRGSKKQIQLESQMNCAVVALAILYGFSIIPENICNIVTVYMAASVPRRTLDILYVVSQLLLFCKSAVTPVLLFCLCQPFTRAFLDCCCCCCDECGPPRSPATAAASNIDNECTTTELELSPFSIVHREASTSASYSAVGTHC</sequence>
<dbReference type="AlphaFoldDB" id="A0A3Q1HVS2"/>
<dbReference type="GO" id="GO:0005886">
    <property type="term" value="C:plasma membrane"/>
    <property type="evidence" value="ECO:0007669"/>
    <property type="project" value="UniProtKB-SubCell"/>
</dbReference>
<dbReference type="PRINTS" id="PR00237">
    <property type="entry name" value="GPCRRHODOPSN"/>
</dbReference>
<evidence type="ECO:0000256" key="17">
    <source>
        <dbReference type="SAM" id="SignalP"/>
    </source>
</evidence>
<keyword evidence="13" id="KW-0807">Transducer</keyword>
<keyword evidence="11" id="KW-0675">Receptor</keyword>
<feature type="transmembrane region" description="Helical" evidence="16">
    <location>
        <begin position="470"/>
        <end position="495"/>
    </location>
</feature>
<evidence type="ECO:0000256" key="9">
    <source>
        <dbReference type="ARBA" id="ARBA00023136"/>
    </source>
</evidence>
<dbReference type="STRING" id="64144.ENSATEP00000013097"/>
<feature type="transmembrane region" description="Helical" evidence="16">
    <location>
        <begin position="237"/>
        <end position="265"/>
    </location>
</feature>
<dbReference type="GO" id="GO:0007193">
    <property type="term" value="P:adenylate cyclase-inhibiting G protein-coupled receptor signaling pathway"/>
    <property type="evidence" value="ECO:0007669"/>
    <property type="project" value="TreeGrafter"/>
</dbReference>
<keyword evidence="5 17" id="KW-0732">Signal</keyword>
<dbReference type="PANTHER" id="PTHR46216">
    <property type="entry name" value="PROSAPOSIN RECEPTOR GPR37 FAMILY MEMBER"/>
    <property type="match status" value="1"/>
</dbReference>
<dbReference type="OMA" id="YYWPRRG"/>
<evidence type="ECO:0000256" key="6">
    <source>
        <dbReference type="ARBA" id="ARBA00022843"/>
    </source>
</evidence>
<feature type="transmembrane region" description="Helical" evidence="16">
    <location>
        <begin position="277"/>
        <end position="297"/>
    </location>
</feature>
<dbReference type="GO" id="GO:0036505">
    <property type="term" value="F:prosaposin receptor activity"/>
    <property type="evidence" value="ECO:0007669"/>
    <property type="project" value="TreeGrafter"/>
</dbReference>
<dbReference type="InterPro" id="IPR017452">
    <property type="entry name" value="GPCR_Rhodpsn_7TM"/>
</dbReference>
<dbReference type="PRINTS" id="PR01421">
    <property type="entry name" value="GPR37ORPHANR"/>
</dbReference>
<keyword evidence="8" id="KW-0297">G-protein coupled receptor</keyword>
<feature type="transmembrane region" description="Helical" evidence="16">
    <location>
        <begin position="359"/>
        <end position="378"/>
    </location>
</feature>
<keyword evidence="7 16" id="KW-1133">Transmembrane helix</keyword>
<organism evidence="19 20">
    <name type="scientific">Anabas testudineus</name>
    <name type="common">Climbing perch</name>
    <name type="synonym">Anthias testudineus</name>
    <dbReference type="NCBI Taxonomy" id="64144"/>
    <lineage>
        <taxon>Eukaryota</taxon>
        <taxon>Metazoa</taxon>
        <taxon>Chordata</taxon>
        <taxon>Craniata</taxon>
        <taxon>Vertebrata</taxon>
        <taxon>Euteleostomi</taxon>
        <taxon>Actinopterygii</taxon>
        <taxon>Neopterygii</taxon>
        <taxon>Teleostei</taxon>
        <taxon>Neoteleostei</taxon>
        <taxon>Acanthomorphata</taxon>
        <taxon>Anabantaria</taxon>
        <taxon>Anabantiformes</taxon>
        <taxon>Anabantoidei</taxon>
        <taxon>Anabantidae</taxon>
        <taxon>Anabas</taxon>
    </lineage>
</organism>
<keyword evidence="6" id="KW-0832">Ubl conjugation</keyword>
<dbReference type="FunCoup" id="A0A3Q1HVS2">
    <property type="interactions" value="523"/>
</dbReference>
<evidence type="ECO:0000256" key="11">
    <source>
        <dbReference type="ARBA" id="ARBA00023170"/>
    </source>
</evidence>
<evidence type="ECO:0000259" key="18">
    <source>
        <dbReference type="PROSITE" id="PS50262"/>
    </source>
</evidence>
<protein>
    <recommendedName>
        <fullName evidence="18">G-protein coupled receptors family 1 profile domain-containing protein</fullName>
    </recommendedName>
</protein>
<evidence type="ECO:0000256" key="7">
    <source>
        <dbReference type="ARBA" id="ARBA00022989"/>
    </source>
</evidence>
<dbReference type="InParanoid" id="A0A3Q1HVS2"/>
<dbReference type="PANTHER" id="PTHR46216:SF3">
    <property type="entry name" value="PROSAPOSIN RECEPTOR GPR37"/>
    <property type="match status" value="1"/>
</dbReference>
<reference evidence="19" key="2">
    <citation type="submission" date="2025-08" db="UniProtKB">
        <authorList>
            <consortium name="Ensembl"/>
        </authorList>
    </citation>
    <scope>IDENTIFICATION</scope>
</reference>
<dbReference type="CDD" id="cd15127">
    <property type="entry name" value="7tmA_GPR37"/>
    <property type="match status" value="1"/>
</dbReference>
<comment type="subcellular location">
    <subcellularLocation>
        <location evidence="2">Cell membrane</location>
        <topology evidence="2">Multi-pass membrane protein</topology>
    </subcellularLocation>
    <subcellularLocation>
        <location evidence="1">Cell projection</location>
    </subcellularLocation>
</comment>
<evidence type="ECO:0000313" key="19">
    <source>
        <dbReference type="Ensembl" id="ENSATEP00000013097.1"/>
    </source>
</evidence>
<evidence type="ECO:0000256" key="16">
    <source>
        <dbReference type="SAM" id="Phobius"/>
    </source>
</evidence>
<evidence type="ECO:0000256" key="5">
    <source>
        <dbReference type="ARBA" id="ARBA00022729"/>
    </source>
</evidence>
<dbReference type="Gene3D" id="1.20.1070.10">
    <property type="entry name" value="Rhodopsin 7-helix transmembrane proteins"/>
    <property type="match status" value="1"/>
</dbReference>
<feature type="signal peptide" evidence="17">
    <location>
        <begin position="1"/>
        <end position="17"/>
    </location>
</feature>
<evidence type="ECO:0000256" key="10">
    <source>
        <dbReference type="ARBA" id="ARBA00023157"/>
    </source>
</evidence>
<evidence type="ECO:0000256" key="3">
    <source>
        <dbReference type="ARBA" id="ARBA00022475"/>
    </source>
</evidence>
<dbReference type="GO" id="GO:0008528">
    <property type="term" value="F:G protein-coupled peptide receptor activity"/>
    <property type="evidence" value="ECO:0007669"/>
    <property type="project" value="TreeGrafter"/>
</dbReference>
<keyword evidence="10" id="KW-1015">Disulfide bond</keyword>
<feature type="transmembrane region" description="Helical" evidence="16">
    <location>
        <begin position="317"/>
        <end position="338"/>
    </location>
</feature>
<feature type="region of interest" description="Disordered" evidence="15">
    <location>
        <begin position="145"/>
        <end position="170"/>
    </location>
</feature>
<evidence type="ECO:0000256" key="12">
    <source>
        <dbReference type="ARBA" id="ARBA00023180"/>
    </source>
</evidence>
<dbReference type="GO" id="GO:0042995">
    <property type="term" value="C:cell projection"/>
    <property type="evidence" value="ECO:0007669"/>
    <property type="project" value="UniProtKB-SubCell"/>
</dbReference>
<feature type="transmembrane region" description="Helical" evidence="16">
    <location>
        <begin position="421"/>
        <end position="442"/>
    </location>
</feature>
<keyword evidence="4 16" id="KW-0812">Transmembrane</keyword>
<dbReference type="Pfam" id="PF00001">
    <property type="entry name" value="7tm_1"/>
    <property type="match status" value="1"/>
</dbReference>
<evidence type="ECO:0000256" key="14">
    <source>
        <dbReference type="ARBA" id="ARBA00023273"/>
    </source>
</evidence>
<reference evidence="19" key="1">
    <citation type="submission" date="2021-04" db="EMBL/GenBank/DDBJ databases">
        <authorList>
            <consortium name="Wellcome Sanger Institute Data Sharing"/>
        </authorList>
    </citation>
    <scope>NUCLEOTIDE SEQUENCE [LARGE SCALE GENOMIC DNA]</scope>
</reference>
<accession>A0A3Q1HVS2</accession>
<keyword evidence="14" id="KW-0966">Cell projection</keyword>
<proteinExistence type="predicted"/>
<evidence type="ECO:0000256" key="8">
    <source>
        <dbReference type="ARBA" id="ARBA00023040"/>
    </source>
</evidence>
<keyword evidence="3" id="KW-1003">Cell membrane</keyword>
<dbReference type="OrthoDB" id="9939725at2759"/>
<dbReference type="SUPFAM" id="SSF81321">
    <property type="entry name" value="Family A G protein-coupled receptor-like"/>
    <property type="match status" value="1"/>
</dbReference>
<keyword evidence="20" id="KW-1185">Reference proteome</keyword>